<dbReference type="InterPro" id="IPR004839">
    <property type="entry name" value="Aminotransferase_I/II_large"/>
</dbReference>
<dbReference type="GO" id="GO:0047536">
    <property type="term" value="F:2-aminoadipate transaminase activity"/>
    <property type="evidence" value="ECO:0007669"/>
    <property type="project" value="TreeGrafter"/>
</dbReference>
<dbReference type="EMBL" id="JATAAI010000016">
    <property type="protein sequence ID" value="KAK1740086.1"/>
    <property type="molecule type" value="Genomic_DNA"/>
</dbReference>
<dbReference type="Gene3D" id="3.40.640.10">
    <property type="entry name" value="Type I PLP-dependent aspartate aminotransferase-like (Major domain)"/>
    <property type="match status" value="1"/>
</dbReference>
<sequence>MLLRMLLRPPLTQPLLSSFSFSTSRLIHCSMSGDNELPPPPSSPKKNVIRYNLYRGHPNIDCLPQSEMQAIMSSLLNDNQDSWKKYLNYGANAGDERLLSALRSFLLKRTADDDLGEVTPCDDSTTSNFFITSGVSHGLELLCSTSTNHGDEVWIERPTYFLCTQIFKSNGLSVKSLPMSTPGKIDTDRLIDMVERDGVSPPKMIYIIPSYHNPTGLSMSVEERKKLASFAVRNGVLLVCDEEYHLLDFERGSYSNPRPAGMVRFNTHTQATGGDEIDNNQGCCISVSSFTKIFAPGVRLGWVEAPPFIIERLSNYGYIDSQGGNAPFMGSIMANAIEMGLLDSYLDKLRIEYKERYGLVCGILQQEPRLSILSIDEPRGGGYFIWVRFPPTVNADEFLTYSIENYGVRFMAGTKTNPFPNDEDDIGTAIKSCARICFADLNREDLRKGTETFVEAFQSYITTIE</sequence>
<dbReference type="Gene3D" id="3.90.1150.10">
    <property type="entry name" value="Aspartate Aminotransferase, domain 1"/>
    <property type="match status" value="1"/>
</dbReference>
<feature type="domain" description="Aminotransferase class I/classII large" evidence="1">
    <location>
        <begin position="81"/>
        <end position="450"/>
    </location>
</feature>
<name>A0AAD8Y7C0_9STRA</name>
<dbReference type="AlphaFoldDB" id="A0AAD8Y7C0"/>
<proteinExistence type="predicted"/>
<dbReference type="InterPro" id="IPR015421">
    <property type="entry name" value="PyrdxlP-dep_Trfase_major"/>
</dbReference>
<keyword evidence="2" id="KW-0808">Transferase</keyword>
<keyword evidence="2" id="KW-0032">Aminotransferase</keyword>
<keyword evidence="3" id="KW-1185">Reference proteome</keyword>
<evidence type="ECO:0000259" key="1">
    <source>
        <dbReference type="Pfam" id="PF00155"/>
    </source>
</evidence>
<comment type="caution">
    <text evidence="2">The sequence shown here is derived from an EMBL/GenBank/DDBJ whole genome shotgun (WGS) entry which is preliminary data.</text>
</comment>
<evidence type="ECO:0000313" key="3">
    <source>
        <dbReference type="Proteomes" id="UP001224775"/>
    </source>
</evidence>
<dbReference type="InterPro" id="IPR015422">
    <property type="entry name" value="PyrdxlP-dep_Trfase_small"/>
</dbReference>
<dbReference type="PANTHER" id="PTHR42858">
    <property type="entry name" value="AMINOTRANSFERASE"/>
    <property type="match status" value="1"/>
</dbReference>
<protein>
    <submittedName>
        <fullName evidence="2">PLP-dependent aminotransferase family protein</fullName>
        <ecNumber evidence="2">2.6.1.-</ecNumber>
    </submittedName>
</protein>
<evidence type="ECO:0000313" key="2">
    <source>
        <dbReference type="EMBL" id="KAK1740086.1"/>
    </source>
</evidence>
<dbReference type="InterPro" id="IPR015424">
    <property type="entry name" value="PyrdxlP-dep_Trfase"/>
</dbReference>
<dbReference type="Proteomes" id="UP001224775">
    <property type="component" value="Unassembled WGS sequence"/>
</dbReference>
<dbReference type="CDD" id="cd00609">
    <property type="entry name" value="AAT_like"/>
    <property type="match status" value="1"/>
</dbReference>
<dbReference type="GO" id="GO:0030170">
    <property type="term" value="F:pyridoxal phosphate binding"/>
    <property type="evidence" value="ECO:0007669"/>
    <property type="project" value="InterPro"/>
</dbReference>
<dbReference type="SUPFAM" id="SSF53383">
    <property type="entry name" value="PLP-dependent transferases"/>
    <property type="match status" value="1"/>
</dbReference>
<reference evidence="2" key="1">
    <citation type="submission" date="2023-06" db="EMBL/GenBank/DDBJ databases">
        <title>Survivors Of The Sea: Transcriptome response of Skeletonema marinoi to long-term dormancy.</title>
        <authorList>
            <person name="Pinder M.I.M."/>
            <person name="Kourtchenko O."/>
            <person name="Robertson E.K."/>
            <person name="Larsson T."/>
            <person name="Maumus F."/>
            <person name="Osuna-Cruz C.M."/>
            <person name="Vancaester E."/>
            <person name="Stenow R."/>
            <person name="Vandepoele K."/>
            <person name="Ploug H."/>
            <person name="Bruchert V."/>
            <person name="Godhe A."/>
            <person name="Topel M."/>
        </authorList>
    </citation>
    <scope>NUCLEOTIDE SEQUENCE</scope>
    <source>
        <strain evidence="2">R05AC</strain>
    </source>
</reference>
<organism evidence="2 3">
    <name type="scientific">Skeletonema marinoi</name>
    <dbReference type="NCBI Taxonomy" id="267567"/>
    <lineage>
        <taxon>Eukaryota</taxon>
        <taxon>Sar</taxon>
        <taxon>Stramenopiles</taxon>
        <taxon>Ochrophyta</taxon>
        <taxon>Bacillariophyta</taxon>
        <taxon>Coscinodiscophyceae</taxon>
        <taxon>Thalassiosirophycidae</taxon>
        <taxon>Thalassiosirales</taxon>
        <taxon>Skeletonemataceae</taxon>
        <taxon>Skeletonema</taxon>
        <taxon>Skeletonema marinoi-dohrnii complex</taxon>
    </lineage>
</organism>
<accession>A0AAD8Y7C0</accession>
<dbReference type="EC" id="2.6.1.-" evidence="2"/>
<dbReference type="PANTHER" id="PTHR42858:SF1">
    <property type="entry name" value="LD15494P"/>
    <property type="match status" value="1"/>
</dbReference>
<gene>
    <name evidence="2" type="ORF">QTG54_009036</name>
</gene>
<dbReference type="Pfam" id="PF00155">
    <property type="entry name" value="Aminotran_1_2"/>
    <property type="match status" value="1"/>
</dbReference>